<gene>
    <name evidence="2" type="ORF">ERS852560_00813</name>
</gene>
<dbReference type="Proteomes" id="UP000095332">
    <property type="component" value="Unassembled WGS sequence"/>
</dbReference>
<protein>
    <submittedName>
        <fullName evidence="2">Uncharacterized protein</fullName>
    </submittedName>
</protein>
<reference evidence="2 3" key="1">
    <citation type="submission" date="2015-09" db="EMBL/GenBank/DDBJ databases">
        <authorList>
            <consortium name="Pathogen Informatics"/>
        </authorList>
    </citation>
    <scope>NUCLEOTIDE SEQUENCE [LARGE SCALE GENOMIC DNA]</scope>
    <source>
        <strain evidence="2 3">2789STDY5834948</strain>
    </source>
</reference>
<evidence type="ECO:0000256" key="1">
    <source>
        <dbReference type="SAM" id="Phobius"/>
    </source>
</evidence>
<name>A0A174RGB1_PARDI</name>
<dbReference type="EMBL" id="CZBM01000002">
    <property type="protein sequence ID" value="CUP84502.1"/>
    <property type="molecule type" value="Genomic_DNA"/>
</dbReference>
<sequence>MCHIVNKNEWIYILYDMLRLLVGQIGMLPIFRIKIL</sequence>
<evidence type="ECO:0000313" key="3">
    <source>
        <dbReference type="Proteomes" id="UP000095332"/>
    </source>
</evidence>
<feature type="transmembrane region" description="Helical" evidence="1">
    <location>
        <begin position="12"/>
        <end position="31"/>
    </location>
</feature>
<accession>A0A174RGB1</accession>
<dbReference type="AlphaFoldDB" id="A0A174RGB1"/>
<organism evidence="2 3">
    <name type="scientific">Parabacteroides distasonis</name>
    <dbReference type="NCBI Taxonomy" id="823"/>
    <lineage>
        <taxon>Bacteria</taxon>
        <taxon>Pseudomonadati</taxon>
        <taxon>Bacteroidota</taxon>
        <taxon>Bacteroidia</taxon>
        <taxon>Bacteroidales</taxon>
        <taxon>Tannerellaceae</taxon>
        <taxon>Parabacteroides</taxon>
    </lineage>
</organism>
<evidence type="ECO:0000313" key="2">
    <source>
        <dbReference type="EMBL" id="CUP84502.1"/>
    </source>
</evidence>
<keyword evidence="1" id="KW-0812">Transmembrane</keyword>
<keyword evidence="1" id="KW-1133">Transmembrane helix</keyword>
<proteinExistence type="predicted"/>
<keyword evidence="1" id="KW-0472">Membrane</keyword>